<feature type="domain" description="N-acetyltransferase" evidence="3">
    <location>
        <begin position="1"/>
        <end position="139"/>
    </location>
</feature>
<dbReference type="CDD" id="cd04301">
    <property type="entry name" value="NAT_SF"/>
    <property type="match status" value="1"/>
</dbReference>
<dbReference type="GO" id="GO:0005737">
    <property type="term" value="C:cytoplasm"/>
    <property type="evidence" value="ECO:0007669"/>
    <property type="project" value="TreeGrafter"/>
</dbReference>
<organism evidence="5">
    <name type="scientific">marine sediment metagenome</name>
    <dbReference type="NCBI Taxonomy" id="412755"/>
    <lineage>
        <taxon>unclassified sequences</taxon>
        <taxon>metagenomes</taxon>
        <taxon>ecological metagenomes</taxon>
    </lineage>
</organism>
<dbReference type="InterPro" id="IPR000182">
    <property type="entry name" value="GNAT_dom"/>
</dbReference>
<dbReference type="NCBIfam" id="NF005840">
    <property type="entry name" value="PRK07757.1"/>
    <property type="match status" value="1"/>
</dbReference>
<name>X1NY25_9ZZZZ</name>
<evidence type="ECO:0000313" key="5">
    <source>
        <dbReference type="EMBL" id="GAI35121.1"/>
    </source>
</evidence>
<dbReference type="SUPFAM" id="SSF55729">
    <property type="entry name" value="Acyl-CoA N-acyltransferases (Nat)"/>
    <property type="match status" value="1"/>
</dbReference>
<proteinExistence type="predicted"/>
<dbReference type="Gene3D" id="3.40.630.30">
    <property type="match status" value="1"/>
</dbReference>
<dbReference type="PROSITE" id="PS51186">
    <property type="entry name" value="GNAT"/>
    <property type="match status" value="1"/>
</dbReference>
<dbReference type="Pfam" id="PF00583">
    <property type="entry name" value="Acetyltransf_1"/>
    <property type="match status" value="1"/>
</dbReference>
<dbReference type="PANTHER" id="PTHR43626">
    <property type="entry name" value="ACYL-COA N-ACYLTRANSFERASE"/>
    <property type="match status" value="1"/>
</dbReference>
<dbReference type="InterPro" id="IPR045039">
    <property type="entry name" value="NSI-like"/>
</dbReference>
<evidence type="ECO:0000313" key="4">
    <source>
        <dbReference type="EMBL" id="GAH26757.1"/>
    </source>
</evidence>
<evidence type="ECO:0000256" key="1">
    <source>
        <dbReference type="ARBA" id="ARBA00022679"/>
    </source>
</evidence>
<evidence type="ECO:0000256" key="2">
    <source>
        <dbReference type="ARBA" id="ARBA00023315"/>
    </source>
</evidence>
<dbReference type="GO" id="GO:0008080">
    <property type="term" value="F:N-acetyltransferase activity"/>
    <property type="evidence" value="ECO:0007669"/>
    <property type="project" value="InterPro"/>
</dbReference>
<keyword evidence="1" id="KW-0808">Transferase</keyword>
<accession>X1NY25</accession>
<dbReference type="PANTHER" id="PTHR43626:SF4">
    <property type="entry name" value="GCN5-RELATED N-ACETYLTRANSFERASE 2, CHLOROPLASTIC"/>
    <property type="match status" value="1"/>
</dbReference>
<dbReference type="EMBL" id="BARV01031211">
    <property type="protein sequence ID" value="GAI35121.1"/>
    <property type="molecule type" value="Genomic_DNA"/>
</dbReference>
<dbReference type="InterPro" id="IPR016181">
    <property type="entry name" value="Acyl_CoA_acyltransferase"/>
</dbReference>
<dbReference type="AlphaFoldDB" id="X1NY25"/>
<reference evidence="5" key="1">
    <citation type="journal article" date="2014" name="Front. Microbiol.">
        <title>High frequency of phylogenetically diverse reductive dehalogenase-homologous genes in deep subseafloor sedimentary metagenomes.</title>
        <authorList>
            <person name="Kawai M."/>
            <person name="Futagami T."/>
            <person name="Toyoda A."/>
            <person name="Takaki Y."/>
            <person name="Nishi S."/>
            <person name="Hori S."/>
            <person name="Arai W."/>
            <person name="Tsubouchi T."/>
            <person name="Morono Y."/>
            <person name="Uchiyama I."/>
            <person name="Ito T."/>
            <person name="Fujiyama A."/>
            <person name="Inagaki F."/>
            <person name="Takami H."/>
        </authorList>
    </citation>
    <scope>NUCLEOTIDE SEQUENCE</scope>
    <source>
        <strain evidence="5">Expedition CK06-06</strain>
    </source>
</reference>
<protein>
    <recommendedName>
        <fullName evidence="3">N-acetyltransferase domain-containing protein</fullName>
    </recommendedName>
</protein>
<keyword evidence="2" id="KW-0012">Acyltransferase</keyword>
<sequence length="150" mass="17091">MKIEKAKASDATSIQQLINHFVSQDDILPRALSEIYENIRDFFVVREGNQVIACAGLHIDWIDLAEIKSLATTEEDQHQGIGSSLVQACLNEAKELGITTVYCLTRRRSFFEKQGFHLVDKMELPRKVWGDCYRCPKFPDCDASALIYHI</sequence>
<dbReference type="EMBL" id="BARU01003726">
    <property type="protein sequence ID" value="GAH26757.1"/>
    <property type="molecule type" value="Genomic_DNA"/>
</dbReference>
<gene>
    <name evidence="4" type="ORF">S03H2_07886</name>
    <name evidence="5" type="ORF">S06H3_49431</name>
</gene>
<comment type="caution">
    <text evidence="5">The sequence shown here is derived from an EMBL/GenBank/DDBJ whole genome shotgun (WGS) entry which is preliminary data.</text>
</comment>
<evidence type="ECO:0000259" key="3">
    <source>
        <dbReference type="PROSITE" id="PS51186"/>
    </source>
</evidence>